<dbReference type="InterPro" id="IPR036412">
    <property type="entry name" value="HAD-like_sf"/>
</dbReference>
<comment type="caution">
    <text evidence="1">The sequence shown here is derived from an EMBL/GenBank/DDBJ whole genome shotgun (WGS) entry which is preliminary data.</text>
</comment>
<dbReference type="SUPFAM" id="SSF56784">
    <property type="entry name" value="HAD-like"/>
    <property type="match status" value="1"/>
</dbReference>
<reference evidence="1 2" key="1">
    <citation type="submission" date="2016-07" db="EMBL/GenBank/DDBJ databases">
        <title>Pervasive Adenine N6-methylation of Active Genes in Fungi.</title>
        <authorList>
            <consortium name="DOE Joint Genome Institute"/>
            <person name="Mondo S.J."/>
            <person name="Dannebaum R.O."/>
            <person name="Kuo R.C."/>
            <person name="Labutti K."/>
            <person name="Haridas S."/>
            <person name="Kuo A."/>
            <person name="Salamov A."/>
            <person name="Ahrendt S.R."/>
            <person name="Lipzen A."/>
            <person name="Sullivan W."/>
            <person name="Andreopoulos W.B."/>
            <person name="Clum A."/>
            <person name="Lindquist E."/>
            <person name="Daum C."/>
            <person name="Ramamoorthy G.K."/>
            <person name="Gryganskyi A."/>
            <person name="Culley D."/>
            <person name="Magnuson J.K."/>
            <person name="James T.Y."/>
            <person name="O'Malley M.A."/>
            <person name="Stajich J.E."/>
            <person name="Spatafora J.W."/>
            <person name="Visel A."/>
            <person name="Grigoriev I.V."/>
        </authorList>
    </citation>
    <scope>NUCLEOTIDE SEQUENCE [LARGE SCALE GENOMIC DNA]</scope>
    <source>
        <strain evidence="1 2">PL171</strain>
    </source>
</reference>
<proteinExistence type="predicted"/>
<dbReference type="EMBL" id="MCFL01000075">
    <property type="protein sequence ID" value="ORZ30748.1"/>
    <property type="molecule type" value="Genomic_DNA"/>
</dbReference>
<dbReference type="OrthoDB" id="198652at2759"/>
<dbReference type="InterPro" id="IPR010021">
    <property type="entry name" value="PGPP1/Gep4"/>
</dbReference>
<gene>
    <name evidence="1" type="ORF">BCR44DRAFT_43153</name>
</gene>
<dbReference type="InterPro" id="IPR027706">
    <property type="entry name" value="PGP_Pase"/>
</dbReference>
<dbReference type="AlphaFoldDB" id="A0A1Y2H826"/>
<dbReference type="STRING" id="765915.A0A1Y2H826"/>
<evidence type="ECO:0000313" key="2">
    <source>
        <dbReference type="Proteomes" id="UP000193411"/>
    </source>
</evidence>
<name>A0A1Y2H826_9FUNG</name>
<dbReference type="NCBIfam" id="TIGR01668">
    <property type="entry name" value="YqeG_hyp_ppase"/>
    <property type="match status" value="1"/>
</dbReference>
<keyword evidence="2" id="KW-1185">Reference proteome</keyword>
<dbReference type="Pfam" id="PF09419">
    <property type="entry name" value="PGP_phosphatase"/>
    <property type="match status" value="1"/>
</dbReference>
<sequence length="196" mass="22103">MVQSLNFAGIRALWWVIRNPSLARPCESVPDISHVNFDKLKQSGIKCLVFDKDNCLTAPYADQAHPTVSKSFQSCVELFGRDNVAIYSNSAGTPDDKDGVQAKRIESSLGVPVLYHTDKKPAGGESVVQHFSLKSPTQPRQIAFLGDRLLTDVVFANRNGFYSVHTFRVFTEQGDNFFALWIRRFENMWLYGKSRP</sequence>
<accession>A0A1Y2H826</accession>
<evidence type="ECO:0000313" key="1">
    <source>
        <dbReference type="EMBL" id="ORZ30748.1"/>
    </source>
</evidence>
<dbReference type="GO" id="GO:0008962">
    <property type="term" value="F:phosphatidylglycerophosphatase activity"/>
    <property type="evidence" value="ECO:0007669"/>
    <property type="project" value="InterPro"/>
</dbReference>
<protein>
    <submittedName>
        <fullName evidence="1">Mitochondrial PGP phosphatase-domain-containing protein</fullName>
    </submittedName>
</protein>
<dbReference type="Proteomes" id="UP000193411">
    <property type="component" value="Unassembled WGS sequence"/>
</dbReference>
<dbReference type="InterPro" id="IPR023214">
    <property type="entry name" value="HAD_sf"/>
</dbReference>
<organism evidence="1 2">
    <name type="scientific">Catenaria anguillulae PL171</name>
    <dbReference type="NCBI Taxonomy" id="765915"/>
    <lineage>
        <taxon>Eukaryota</taxon>
        <taxon>Fungi</taxon>
        <taxon>Fungi incertae sedis</taxon>
        <taxon>Blastocladiomycota</taxon>
        <taxon>Blastocladiomycetes</taxon>
        <taxon>Blastocladiales</taxon>
        <taxon>Catenariaceae</taxon>
        <taxon>Catenaria</taxon>
    </lineage>
</organism>
<dbReference type="Gene3D" id="3.40.50.1000">
    <property type="entry name" value="HAD superfamily/HAD-like"/>
    <property type="match status" value="1"/>
</dbReference>